<proteinExistence type="predicted"/>
<accession>A0A645C3U7</accession>
<dbReference type="EMBL" id="VSSQ01024229">
    <property type="protein sequence ID" value="MPM71621.1"/>
    <property type="molecule type" value="Genomic_DNA"/>
</dbReference>
<protein>
    <submittedName>
        <fullName evidence="1">Uncharacterized protein</fullName>
    </submittedName>
</protein>
<gene>
    <name evidence="1" type="ORF">SDC9_118589</name>
</gene>
<evidence type="ECO:0000313" key="1">
    <source>
        <dbReference type="EMBL" id="MPM71621.1"/>
    </source>
</evidence>
<comment type="caution">
    <text evidence="1">The sequence shown here is derived from an EMBL/GenBank/DDBJ whole genome shotgun (WGS) entry which is preliminary data.</text>
</comment>
<reference evidence="1" key="1">
    <citation type="submission" date="2019-08" db="EMBL/GenBank/DDBJ databases">
        <authorList>
            <person name="Kucharzyk K."/>
            <person name="Murdoch R.W."/>
            <person name="Higgins S."/>
            <person name="Loffler F."/>
        </authorList>
    </citation>
    <scope>NUCLEOTIDE SEQUENCE</scope>
</reference>
<sequence>MRQKLAIYAVVAAHRCAAGDGFADQPPLHDVFRGLDAGAEEGIRRNAEAQPLLVCQGDQFPAFVELHGDHLFRKDMLPREQRAFIDWIMRRGRREVDHQLDARIRQYLLQRHRAKRVFLRALAHPRLVQIAARNQLNNRKLAVRKRLHIDIADRPAADDCRLYPFHLLLRFG</sequence>
<organism evidence="1">
    <name type="scientific">bioreactor metagenome</name>
    <dbReference type="NCBI Taxonomy" id="1076179"/>
    <lineage>
        <taxon>unclassified sequences</taxon>
        <taxon>metagenomes</taxon>
        <taxon>ecological metagenomes</taxon>
    </lineage>
</organism>
<dbReference type="AlphaFoldDB" id="A0A645C3U7"/>
<name>A0A645C3U7_9ZZZZ</name>